<feature type="region of interest" description="Disordered" evidence="1">
    <location>
        <begin position="66"/>
        <end position="90"/>
    </location>
</feature>
<dbReference type="RefSeq" id="WP_381167985.1">
    <property type="nucleotide sequence ID" value="NZ_JBHSFK010000002.1"/>
</dbReference>
<dbReference type="Proteomes" id="UP001595839">
    <property type="component" value="Unassembled WGS sequence"/>
</dbReference>
<keyword evidence="3" id="KW-1185">Reference proteome</keyword>
<name>A0ABV9AJE4_9ACTN</name>
<sequence length="90" mass="8321">MLPLIAGLLGRAAATEAVGAVTGTAARSAVTSAANSGAISAGTSAAGNGGRVLSAMQFGSSAARAMSHGGAPAAAPAPAAQSDDLGWARS</sequence>
<evidence type="ECO:0000313" key="2">
    <source>
        <dbReference type="EMBL" id="MFC4498568.1"/>
    </source>
</evidence>
<organism evidence="2 3">
    <name type="scientific">Streptomyces vulcanius</name>
    <dbReference type="NCBI Taxonomy" id="1441876"/>
    <lineage>
        <taxon>Bacteria</taxon>
        <taxon>Bacillati</taxon>
        <taxon>Actinomycetota</taxon>
        <taxon>Actinomycetes</taxon>
        <taxon>Kitasatosporales</taxon>
        <taxon>Streptomycetaceae</taxon>
        <taxon>Streptomyces</taxon>
    </lineage>
</organism>
<dbReference type="EMBL" id="JBHSFK010000002">
    <property type="protein sequence ID" value="MFC4498568.1"/>
    <property type="molecule type" value="Genomic_DNA"/>
</dbReference>
<evidence type="ECO:0000256" key="1">
    <source>
        <dbReference type="SAM" id="MobiDB-lite"/>
    </source>
</evidence>
<evidence type="ECO:0000313" key="3">
    <source>
        <dbReference type="Proteomes" id="UP001595839"/>
    </source>
</evidence>
<proteinExistence type="predicted"/>
<protein>
    <submittedName>
        <fullName evidence="2">Uncharacterized protein</fullName>
    </submittedName>
</protein>
<gene>
    <name evidence="2" type="ORF">ACFPIH_03350</name>
</gene>
<feature type="compositionally biased region" description="Low complexity" evidence="1">
    <location>
        <begin position="71"/>
        <end position="80"/>
    </location>
</feature>
<reference evidence="3" key="1">
    <citation type="journal article" date="2019" name="Int. J. Syst. Evol. Microbiol.">
        <title>The Global Catalogue of Microorganisms (GCM) 10K type strain sequencing project: providing services to taxonomists for standard genome sequencing and annotation.</title>
        <authorList>
            <consortium name="The Broad Institute Genomics Platform"/>
            <consortium name="The Broad Institute Genome Sequencing Center for Infectious Disease"/>
            <person name="Wu L."/>
            <person name="Ma J."/>
        </authorList>
    </citation>
    <scope>NUCLEOTIDE SEQUENCE [LARGE SCALE GENOMIC DNA]</scope>
    <source>
        <strain evidence="3">CGMCC 4.7177</strain>
    </source>
</reference>
<accession>A0ABV9AJE4</accession>
<comment type="caution">
    <text evidence="2">The sequence shown here is derived from an EMBL/GenBank/DDBJ whole genome shotgun (WGS) entry which is preliminary data.</text>
</comment>